<dbReference type="AlphaFoldDB" id="A0A6A6DKT7"/>
<protein>
    <recommendedName>
        <fullName evidence="3">NACHT-NTPase and P-loop NTPases N-terminal domain-containing protein</fullName>
    </recommendedName>
</protein>
<name>A0A6A6DKT7_9PEZI</name>
<organism evidence="1 2">
    <name type="scientific">Zopfia rhizophila CBS 207.26</name>
    <dbReference type="NCBI Taxonomy" id="1314779"/>
    <lineage>
        <taxon>Eukaryota</taxon>
        <taxon>Fungi</taxon>
        <taxon>Dikarya</taxon>
        <taxon>Ascomycota</taxon>
        <taxon>Pezizomycotina</taxon>
        <taxon>Dothideomycetes</taxon>
        <taxon>Dothideomycetes incertae sedis</taxon>
        <taxon>Zopfiaceae</taxon>
        <taxon>Zopfia</taxon>
    </lineage>
</organism>
<keyword evidence="2" id="KW-1185">Reference proteome</keyword>
<dbReference type="EMBL" id="ML994660">
    <property type="protein sequence ID" value="KAF2180081.1"/>
    <property type="molecule type" value="Genomic_DNA"/>
</dbReference>
<evidence type="ECO:0000313" key="1">
    <source>
        <dbReference type="EMBL" id="KAF2180081.1"/>
    </source>
</evidence>
<dbReference type="Proteomes" id="UP000800200">
    <property type="component" value="Unassembled WGS sequence"/>
</dbReference>
<gene>
    <name evidence="1" type="ORF">K469DRAFT_693545</name>
</gene>
<accession>A0A6A6DKT7</accession>
<evidence type="ECO:0000313" key="2">
    <source>
        <dbReference type="Proteomes" id="UP000800200"/>
    </source>
</evidence>
<evidence type="ECO:0008006" key="3">
    <source>
        <dbReference type="Google" id="ProtNLM"/>
    </source>
</evidence>
<sequence>MGFGCGIGDIFAILQMAIKLRERFIDASVQLHDISKEIRSFSIIFEIIKVNPNRTQLVVGHEKKLAEILVGCNALDTLNEILNRYEELDGGSKDGDPLYHTTVISRSIDRLHERYEDRERREMLQDILACLDAVDYDPQQHGIISW</sequence>
<reference evidence="1" key="1">
    <citation type="journal article" date="2020" name="Stud. Mycol.">
        <title>101 Dothideomycetes genomes: a test case for predicting lifestyles and emergence of pathogens.</title>
        <authorList>
            <person name="Haridas S."/>
            <person name="Albert R."/>
            <person name="Binder M."/>
            <person name="Bloem J."/>
            <person name="Labutti K."/>
            <person name="Salamov A."/>
            <person name="Andreopoulos B."/>
            <person name="Baker S."/>
            <person name="Barry K."/>
            <person name="Bills G."/>
            <person name="Bluhm B."/>
            <person name="Cannon C."/>
            <person name="Castanera R."/>
            <person name="Culley D."/>
            <person name="Daum C."/>
            <person name="Ezra D."/>
            <person name="Gonzalez J."/>
            <person name="Henrissat B."/>
            <person name="Kuo A."/>
            <person name="Liang C."/>
            <person name="Lipzen A."/>
            <person name="Lutzoni F."/>
            <person name="Magnuson J."/>
            <person name="Mondo S."/>
            <person name="Nolan M."/>
            <person name="Ohm R."/>
            <person name="Pangilinan J."/>
            <person name="Park H.-J."/>
            <person name="Ramirez L."/>
            <person name="Alfaro M."/>
            <person name="Sun H."/>
            <person name="Tritt A."/>
            <person name="Yoshinaga Y."/>
            <person name="Zwiers L.-H."/>
            <person name="Turgeon B."/>
            <person name="Goodwin S."/>
            <person name="Spatafora J."/>
            <person name="Crous P."/>
            <person name="Grigoriev I."/>
        </authorList>
    </citation>
    <scope>NUCLEOTIDE SEQUENCE</scope>
    <source>
        <strain evidence="1">CBS 207.26</strain>
    </source>
</reference>
<proteinExistence type="predicted"/>